<dbReference type="AlphaFoldDB" id="D6Z1R6"/>
<dbReference type="RefSeq" id="WP_013163021.1">
    <property type="nucleotide sequence ID" value="NC_014216.1"/>
</dbReference>
<protein>
    <submittedName>
        <fullName evidence="1">Uncharacterized protein</fullName>
    </submittedName>
</protein>
<dbReference type="STRING" id="589865.DaAHT2_0787"/>
<evidence type="ECO:0000313" key="2">
    <source>
        <dbReference type="Proteomes" id="UP000001508"/>
    </source>
</evidence>
<dbReference type="Proteomes" id="UP000001508">
    <property type="component" value="Chromosome"/>
</dbReference>
<sequence>MTIKESIRILSLSPFYYRLNTAARKALINEFRQVYQEANHEGGR</sequence>
<accession>D6Z1R6</accession>
<dbReference type="EMBL" id="CP001940">
    <property type="protein sequence ID" value="ADH85491.1"/>
    <property type="molecule type" value="Genomic_DNA"/>
</dbReference>
<gene>
    <name evidence="1" type="ordered locus">DaAHT2_0787</name>
</gene>
<dbReference type="HOGENOM" id="CLU_217907_0_0_7"/>
<organism evidence="1 2">
    <name type="scientific">Desulfurivibrio alkaliphilus (strain DSM 19089 / UNIQEM U267 / AHT2)</name>
    <dbReference type="NCBI Taxonomy" id="589865"/>
    <lineage>
        <taxon>Bacteria</taxon>
        <taxon>Pseudomonadati</taxon>
        <taxon>Thermodesulfobacteriota</taxon>
        <taxon>Desulfobulbia</taxon>
        <taxon>Desulfobulbales</taxon>
        <taxon>Desulfobulbaceae</taxon>
        <taxon>Desulfurivibrio</taxon>
    </lineage>
</organism>
<keyword evidence="2" id="KW-1185">Reference proteome</keyword>
<dbReference type="KEGG" id="dak:DaAHT2_0787"/>
<name>D6Z1R6_DESAT</name>
<evidence type="ECO:0000313" key="1">
    <source>
        <dbReference type="EMBL" id="ADH85491.1"/>
    </source>
</evidence>
<proteinExistence type="predicted"/>
<reference evidence="2" key="1">
    <citation type="submission" date="2010-02" db="EMBL/GenBank/DDBJ databases">
        <title>Complete sequence of Desulfurivibrio alkaliphilus AHT2.</title>
        <authorList>
            <consortium name="US DOE Joint Genome Institute"/>
            <person name="Pitluck S."/>
            <person name="Chertkov O."/>
            <person name="Detter J.C."/>
            <person name="Han C."/>
            <person name="Tapia R."/>
            <person name="Larimer F."/>
            <person name="Land M."/>
            <person name="Hauser L."/>
            <person name="Kyrpides N."/>
            <person name="Mikhailova N."/>
            <person name="Sorokin D.Y."/>
            <person name="Muyzer G."/>
            <person name="Woyke T."/>
        </authorList>
    </citation>
    <scope>NUCLEOTIDE SEQUENCE [LARGE SCALE GENOMIC DNA]</scope>
    <source>
        <strain evidence="2">DSM 19089 / UNIQEM U267 / AHT2</strain>
    </source>
</reference>
<dbReference type="InParanoid" id="D6Z1R6"/>